<evidence type="ECO:0000313" key="9">
    <source>
        <dbReference type="EMBL" id="MCG5072675.1"/>
    </source>
</evidence>
<dbReference type="InterPro" id="IPR020846">
    <property type="entry name" value="MFS_dom"/>
</dbReference>
<evidence type="ECO:0000256" key="5">
    <source>
        <dbReference type="ARBA" id="ARBA00022989"/>
    </source>
</evidence>
<dbReference type="PANTHER" id="PTHR43045:SF1">
    <property type="entry name" value="SHIKIMATE TRANSPORTER"/>
    <property type="match status" value="1"/>
</dbReference>
<keyword evidence="10" id="KW-1185">Reference proteome</keyword>
<gene>
    <name evidence="9" type="ORF">L5014_04745</name>
</gene>
<proteinExistence type="predicted"/>
<name>A0A9X1RK96_9BURK</name>
<feature type="transmembrane region" description="Helical" evidence="7">
    <location>
        <begin position="351"/>
        <end position="370"/>
    </location>
</feature>
<feature type="transmembrane region" description="Helical" evidence="7">
    <location>
        <begin position="108"/>
        <end position="129"/>
    </location>
</feature>
<feature type="transmembrane region" description="Helical" evidence="7">
    <location>
        <begin position="46"/>
        <end position="66"/>
    </location>
</feature>
<keyword evidence="4 7" id="KW-0812">Transmembrane</keyword>
<dbReference type="PANTHER" id="PTHR43045">
    <property type="entry name" value="SHIKIMATE TRANSPORTER"/>
    <property type="match status" value="1"/>
</dbReference>
<dbReference type="PROSITE" id="PS50850">
    <property type="entry name" value="MFS"/>
    <property type="match status" value="1"/>
</dbReference>
<dbReference type="AlphaFoldDB" id="A0A9X1RK96"/>
<feature type="transmembrane region" description="Helical" evidence="7">
    <location>
        <begin position="261"/>
        <end position="285"/>
    </location>
</feature>
<dbReference type="Proteomes" id="UP001139308">
    <property type="component" value="Unassembled WGS sequence"/>
</dbReference>
<feature type="domain" description="Major facilitator superfamily (MFS) profile" evidence="8">
    <location>
        <begin position="34"/>
        <end position="447"/>
    </location>
</feature>
<dbReference type="InterPro" id="IPR036259">
    <property type="entry name" value="MFS_trans_sf"/>
</dbReference>
<feature type="transmembrane region" description="Helical" evidence="7">
    <location>
        <begin position="135"/>
        <end position="162"/>
    </location>
</feature>
<feature type="transmembrane region" description="Helical" evidence="7">
    <location>
        <begin position="207"/>
        <end position="226"/>
    </location>
</feature>
<keyword evidence="6 7" id="KW-0472">Membrane</keyword>
<evidence type="ECO:0000313" key="10">
    <source>
        <dbReference type="Proteomes" id="UP001139308"/>
    </source>
</evidence>
<dbReference type="GO" id="GO:0005886">
    <property type="term" value="C:plasma membrane"/>
    <property type="evidence" value="ECO:0007669"/>
    <property type="project" value="UniProtKB-SubCell"/>
</dbReference>
<accession>A0A9X1RK96</accession>
<evidence type="ECO:0000259" key="8">
    <source>
        <dbReference type="PROSITE" id="PS50850"/>
    </source>
</evidence>
<feature type="transmembrane region" description="Helical" evidence="7">
    <location>
        <begin position="418"/>
        <end position="438"/>
    </location>
</feature>
<dbReference type="InterPro" id="IPR011701">
    <property type="entry name" value="MFS"/>
</dbReference>
<dbReference type="Pfam" id="PF07690">
    <property type="entry name" value="MFS_1"/>
    <property type="match status" value="1"/>
</dbReference>
<keyword evidence="2" id="KW-0813">Transport</keyword>
<organism evidence="9 10">
    <name type="scientific">Paraburkholderia tagetis</name>
    <dbReference type="NCBI Taxonomy" id="2913261"/>
    <lineage>
        <taxon>Bacteria</taxon>
        <taxon>Pseudomonadati</taxon>
        <taxon>Pseudomonadota</taxon>
        <taxon>Betaproteobacteria</taxon>
        <taxon>Burkholderiales</taxon>
        <taxon>Burkholderiaceae</taxon>
        <taxon>Paraburkholderia</taxon>
    </lineage>
</organism>
<reference evidence="9" key="1">
    <citation type="submission" date="2022-01" db="EMBL/GenBank/DDBJ databases">
        <title>Genome sequence and assembly of Parabukholderia sp. RG36.</title>
        <authorList>
            <person name="Chhetri G."/>
        </authorList>
    </citation>
    <scope>NUCLEOTIDE SEQUENCE</scope>
    <source>
        <strain evidence="9">RG36</strain>
    </source>
</reference>
<keyword evidence="3" id="KW-1003">Cell membrane</keyword>
<evidence type="ECO:0000256" key="4">
    <source>
        <dbReference type="ARBA" id="ARBA00022692"/>
    </source>
</evidence>
<feature type="transmembrane region" description="Helical" evidence="7">
    <location>
        <begin position="391"/>
        <end position="412"/>
    </location>
</feature>
<feature type="transmembrane region" description="Helical" evidence="7">
    <location>
        <begin position="174"/>
        <end position="195"/>
    </location>
</feature>
<evidence type="ECO:0000256" key="3">
    <source>
        <dbReference type="ARBA" id="ARBA00022475"/>
    </source>
</evidence>
<evidence type="ECO:0000256" key="2">
    <source>
        <dbReference type="ARBA" id="ARBA00022448"/>
    </source>
</evidence>
<dbReference type="RefSeq" id="WP_238462412.1">
    <property type="nucleotide sequence ID" value="NZ_JAKLJA010000002.1"/>
</dbReference>
<dbReference type="CDD" id="cd17369">
    <property type="entry name" value="MFS_ShiA_like"/>
    <property type="match status" value="1"/>
</dbReference>
<dbReference type="GO" id="GO:0022857">
    <property type="term" value="F:transmembrane transporter activity"/>
    <property type="evidence" value="ECO:0007669"/>
    <property type="project" value="InterPro"/>
</dbReference>
<evidence type="ECO:0000256" key="6">
    <source>
        <dbReference type="ARBA" id="ARBA00023136"/>
    </source>
</evidence>
<evidence type="ECO:0000256" key="1">
    <source>
        <dbReference type="ARBA" id="ARBA00004651"/>
    </source>
</evidence>
<keyword evidence="5 7" id="KW-1133">Transmembrane helix</keyword>
<feature type="transmembrane region" description="Helical" evidence="7">
    <location>
        <begin position="72"/>
        <end position="96"/>
    </location>
</feature>
<sequence>MANTQTCSAGAPDASHADARTSVHALDPRALRRIVMASVAGNALEWYDFFLYSTAAALVFGELFFPRGTDPLIGTLAAFAGFAVGFAARPFGGVLFGHIGDRYGRKGALVWTLSLMGGATFLIGLLPTYGQVGLWAPALLVLLRVVQGIASGGEWGGGVLMISESAPPEKRGFYASWSQIGVGGGFVLSAAVFFAVQMLPHDSFMSWGWRVPFLLSILIFGVGVYIRSTLPESTEFAKSEAAGKTSHMPVLDAIRKHPRAILVAMGLRVAENGGSYIFLAFSLVYGKFIGVPGAVMLAGVMVSMTVELGAMLLWGRLSDRIGRKPVYLIGAVGLIVVAFPFFWLLDTKAPMLIWLALLLGNAVCHGAMIGTQPSLMGELFSTEVRYSGMALGHEIASVFAGGLSPLVATALLAKYHAAWPVALMLMAMGAITVIALLCTRETVRSAARDGTRNSTHNSAR</sequence>
<feature type="transmembrane region" description="Helical" evidence="7">
    <location>
        <begin position="326"/>
        <end position="345"/>
    </location>
</feature>
<protein>
    <submittedName>
        <fullName evidence="9">MHS family MFS transporter</fullName>
    </submittedName>
</protein>
<dbReference type="Gene3D" id="1.20.1250.20">
    <property type="entry name" value="MFS general substrate transporter like domains"/>
    <property type="match status" value="2"/>
</dbReference>
<feature type="transmembrane region" description="Helical" evidence="7">
    <location>
        <begin position="291"/>
        <end position="314"/>
    </location>
</feature>
<comment type="subcellular location">
    <subcellularLocation>
        <location evidence="1">Cell membrane</location>
        <topology evidence="1">Multi-pass membrane protein</topology>
    </subcellularLocation>
</comment>
<dbReference type="EMBL" id="JAKLJA010000002">
    <property type="protein sequence ID" value="MCG5072675.1"/>
    <property type="molecule type" value="Genomic_DNA"/>
</dbReference>
<comment type="caution">
    <text evidence="9">The sequence shown here is derived from an EMBL/GenBank/DDBJ whole genome shotgun (WGS) entry which is preliminary data.</text>
</comment>
<evidence type="ECO:0000256" key="7">
    <source>
        <dbReference type="SAM" id="Phobius"/>
    </source>
</evidence>
<dbReference type="FunFam" id="1.20.1250.20:FF:000001">
    <property type="entry name" value="Dicarboxylate MFS transporter"/>
    <property type="match status" value="1"/>
</dbReference>
<dbReference type="SUPFAM" id="SSF103473">
    <property type="entry name" value="MFS general substrate transporter"/>
    <property type="match status" value="1"/>
</dbReference>